<evidence type="ECO:0000256" key="3">
    <source>
        <dbReference type="ARBA" id="ARBA00022679"/>
    </source>
</evidence>
<evidence type="ECO:0000313" key="9">
    <source>
        <dbReference type="EMBL" id="MFC4014947.1"/>
    </source>
</evidence>
<dbReference type="CDD" id="cd14014">
    <property type="entry name" value="STKc_PknB_like"/>
    <property type="match status" value="1"/>
</dbReference>
<dbReference type="SMART" id="SM00220">
    <property type="entry name" value="S_TKc"/>
    <property type="match status" value="1"/>
</dbReference>
<dbReference type="EC" id="2.7.11.1" evidence="1"/>
<evidence type="ECO:0000256" key="4">
    <source>
        <dbReference type="ARBA" id="ARBA00022741"/>
    </source>
</evidence>
<dbReference type="PROSITE" id="PS50011">
    <property type="entry name" value="PROTEIN_KINASE_DOM"/>
    <property type="match status" value="1"/>
</dbReference>
<evidence type="ECO:0000256" key="6">
    <source>
        <dbReference type="ARBA" id="ARBA00022840"/>
    </source>
</evidence>
<dbReference type="Gene3D" id="3.30.200.20">
    <property type="entry name" value="Phosphorylase Kinase, domain 1"/>
    <property type="match status" value="1"/>
</dbReference>
<keyword evidence="5 9" id="KW-0418">Kinase</keyword>
<keyword evidence="2" id="KW-0723">Serine/threonine-protein kinase</keyword>
<reference evidence="10" key="1">
    <citation type="journal article" date="2019" name="Int. J. Syst. Evol. Microbiol.">
        <title>The Global Catalogue of Microorganisms (GCM) 10K type strain sequencing project: providing services to taxonomists for standard genome sequencing and annotation.</title>
        <authorList>
            <consortium name="The Broad Institute Genomics Platform"/>
            <consortium name="The Broad Institute Genome Sequencing Center for Infectious Disease"/>
            <person name="Wu L."/>
            <person name="Ma J."/>
        </authorList>
    </citation>
    <scope>NUCLEOTIDE SEQUENCE [LARGE SCALE GENOMIC DNA]</scope>
    <source>
        <strain evidence="10">TBRC 1276</strain>
    </source>
</reference>
<evidence type="ECO:0000256" key="2">
    <source>
        <dbReference type="ARBA" id="ARBA00022527"/>
    </source>
</evidence>
<dbReference type="Proteomes" id="UP001595851">
    <property type="component" value="Unassembled WGS sequence"/>
</dbReference>
<evidence type="ECO:0000256" key="7">
    <source>
        <dbReference type="SAM" id="MobiDB-lite"/>
    </source>
</evidence>
<dbReference type="RefSeq" id="WP_379534770.1">
    <property type="nucleotide sequence ID" value="NZ_JBHSBI010000039.1"/>
</dbReference>
<dbReference type="PANTHER" id="PTHR43289:SF6">
    <property type="entry name" value="SERINE_THREONINE-PROTEIN KINASE NEKL-3"/>
    <property type="match status" value="1"/>
</dbReference>
<dbReference type="GO" id="GO:0016301">
    <property type="term" value="F:kinase activity"/>
    <property type="evidence" value="ECO:0007669"/>
    <property type="project" value="UniProtKB-KW"/>
</dbReference>
<evidence type="ECO:0000256" key="5">
    <source>
        <dbReference type="ARBA" id="ARBA00022777"/>
    </source>
</evidence>
<keyword evidence="3" id="KW-0808">Transferase</keyword>
<keyword evidence="10" id="KW-1185">Reference proteome</keyword>
<comment type="caution">
    <text evidence="9">The sequence shown here is derived from an EMBL/GenBank/DDBJ whole genome shotgun (WGS) entry which is preliminary data.</text>
</comment>
<proteinExistence type="predicted"/>
<dbReference type="SUPFAM" id="SSF56112">
    <property type="entry name" value="Protein kinase-like (PK-like)"/>
    <property type="match status" value="1"/>
</dbReference>
<dbReference type="EMBL" id="JBHSBI010000039">
    <property type="protein sequence ID" value="MFC4014947.1"/>
    <property type="molecule type" value="Genomic_DNA"/>
</dbReference>
<dbReference type="PROSITE" id="PS00108">
    <property type="entry name" value="PROTEIN_KINASE_ST"/>
    <property type="match status" value="1"/>
</dbReference>
<feature type="region of interest" description="Disordered" evidence="7">
    <location>
        <begin position="263"/>
        <end position="295"/>
    </location>
</feature>
<dbReference type="Pfam" id="PF00069">
    <property type="entry name" value="Pkinase"/>
    <property type="match status" value="1"/>
</dbReference>
<dbReference type="InterPro" id="IPR008271">
    <property type="entry name" value="Ser/Thr_kinase_AS"/>
</dbReference>
<dbReference type="PANTHER" id="PTHR43289">
    <property type="entry name" value="MITOGEN-ACTIVATED PROTEIN KINASE KINASE KINASE 20-RELATED"/>
    <property type="match status" value="1"/>
</dbReference>
<feature type="domain" description="Protein kinase" evidence="8">
    <location>
        <begin position="8"/>
        <end position="263"/>
    </location>
</feature>
<sequence>MQQVGGRYRLDVRLGSSGAGVVWRAFDPVFGREVALKQLTLTGEGDANVRAVLRNRILREARLLARLSHPNIVTIYDIVDDSEQLWIVMEYLNGISLHDVLSQVGTLPPQSVAAIGRDLLAALQDAHRSGVLHGDVKPANVMLTNDRVVLKDFWVVQAGGLPASPDFMAPERIYGEGASREADMWAFGATIYAAVEGESPYGPPGLPSVLASLARGSYSPPHRAGVLQPVIEGLLRKDPRDRMRAEEVAVLLSDAGTYSREMIALGGSSDGSPTSPAPGSRVDPPSAARHPTHADANPAATALAEWIAEARDGAGALIFLPTDDGASEVEAAVVAVLEAFGIGVEERLPIIRASWLRRLRLRVRALAGSPVAKQLLHELEYAARVKILYEPVAGIDEKKSAAVASLITALESQPTAAIMISSILILKVDGVLIVRDLTPEELVSMKRNPLLVRDPAALLEQLNGATGSDAQRPSLGKLDSA</sequence>
<keyword evidence="4" id="KW-0547">Nucleotide-binding</keyword>
<evidence type="ECO:0000313" key="10">
    <source>
        <dbReference type="Proteomes" id="UP001595851"/>
    </source>
</evidence>
<evidence type="ECO:0000259" key="8">
    <source>
        <dbReference type="PROSITE" id="PS50011"/>
    </source>
</evidence>
<dbReference type="InterPro" id="IPR000719">
    <property type="entry name" value="Prot_kinase_dom"/>
</dbReference>
<keyword evidence="6" id="KW-0067">ATP-binding</keyword>
<evidence type="ECO:0000256" key="1">
    <source>
        <dbReference type="ARBA" id="ARBA00012513"/>
    </source>
</evidence>
<accession>A0ABV8GQF3</accession>
<gene>
    <name evidence="9" type="ORF">ACFOY2_47540</name>
</gene>
<protein>
    <recommendedName>
        <fullName evidence="1">non-specific serine/threonine protein kinase</fullName>
        <ecNumber evidence="1">2.7.11.1</ecNumber>
    </recommendedName>
</protein>
<dbReference type="Gene3D" id="1.10.510.10">
    <property type="entry name" value="Transferase(Phosphotransferase) domain 1"/>
    <property type="match status" value="1"/>
</dbReference>
<organism evidence="9 10">
    <name type="scientific">Nonomuraea purpurea</name>
    <dbReference type="NCBI Taxonomy" id="1849276"/>
    <lineage>
        <taxon>Bacteria</taxon>
        <taxon>Bacillati</taxon>
        <taxon>Actinomycetota</taxon>
        <taxon>Actinomycetes</taxon>
        <taxon>Streptosporangiales</taxon>
        <taxon>Streptosporangiaceae</taxon>
        <taxon>Nonomuraea</taxon>
    </lineage>
</organism>
<name>A0ABV8GQF3_9ACTN</name>
<dbReference type="InterPro" id="IPR011009">
    <property type="entry name" value="Kinase-like_dom_sf"/>
</dbReference>